<keyword evidence="3" id="KW-1185">Reference proteome</keyword>
<keyword evidence="1" id="KW-1133">Transmembrane helix</keyword>
<evidence type="ECO:0000313" key="2">
    <source>
        <dbReference type="EMBL" id="GAA1906178.1"/>
    </source>
</evidence>
<reference evidence="2 3" key="1">
    <citation type="journal article" date="2019" name="Int. J. Syst. Evol. Microbiol.">
        <title>The Global Catalogue of Microorganisms (GCM) 10K type strain sequencing project: providing services to taxonomists for standard genome sequencing and annotation.</title>
        <authorList>
            <consortium name="The Broad Institute Genomics Platform"/>
            <consortium name="The Broad Institute Genome Sequencing Center for Infectious Disease"/>
            <person name="Wu L."/>
            <person name="Ma J."/>
        </authorList>
    </citation>
    <scope>NUCLEOTIDE SEQUENCE [LARGE SCALE GENOMIC DNA]</scope>
    <source>
        <strain evidence="2 3">JCM 13581</strain>
    </source>
</reference>
<dbReference type="Proteomes" id="UP001501303">
    <property type="component" value="Unassembled WGS sequence"/>
</dbReference>
<feature type="transmembrane region" description="Helical" evidence="1">
    <location>
        <begin position="116"/>
        <end position="145"/>
    </location>
</feature>
<keyword evidence="1" id="KW-0472">Membrane</keyword>
<keyword evidence="1" id="KW-0812">Transmembrane</keyword>
<accession>A0ABN2NXQ3</accession>
<evidence type="ECO:0000256" key="1">
    <source>
        <dbReference type="SAM" id="Phobius"/>
    </source>
</evidence>
<protein>
    <submittedName>
        <fullName evidence="2">Uncharacterized protein</fullName>
    </submittedName>
</protein>
<sequence length="194" mass="20683">MSPWVMVRRPWIILASVVLYTGLLLLVREHVVYVPSITVLGNAGMKLMNFLPLIVCLALLFCLDRRLGHAEVTGTRRVVLADRGLVLATAGAVLLVGATLHLQLGMPTATAAGRNTLFLAGLALLVRAWFGGIVAASAMTGWLFITVTAGLRAPHDPYPWGLLLEPWNNTPAAVATAITALLGLTALHRAPPRA</sequence>
<proteinExistence type="predicted"/>
<comment type="caution">
    <text evidence="2">The sequence shown here is derived from an EMBL/GenBank/DDBJ whole genome shotgun (WGS) entry which is preliminary data.</text>
</comment>
<evidence type="ECO:0000313" key="3">
    <source>
        <dbReference type="Proteomes" id="UP001501303"/>
    </source>
</evidence>
<dbReference type="EMBL" id="BAAAMJ010000010">
    <property type="protein sequence ID" value="GAA1906178.1"/>
    <property type="molecule type" value="Genomic_DNA"/>
</dbReference>
<name>A0ABN2NXQ3_9ACTN</name>
<organism evidence="2 3">
    <name type="scientific">Streptomyces sodiiphilus</name>
    <dbReference type="NCBI Taxonomy" id="226217"/>
    <lineage>
        <taxon>Bacteria</taxon>
        <taxon>Bacillati</taxon>
        <taxon>Actinomycetota</taxon>
        <taxon>Actinomycetes</taxon>
        <taxon>Kitasatosporales</taxon>
        <taxon>Streptomycetaceae</taxon>
        <taxon>Streptomyces</taxon>
    </lineage>
</organism>
<gene>
    <name evidence="2" type="ORF">GCM10009716_15200</name>
</gene>
<feature type="transmembrane region" description="Helical" evidence="1">
    <location>
        <begin position="12"/>
        <end position="31"/>
    </location>
</feature>
<feature type="transmembrane region" description="Helical" evidence="1">
    <location>
        <begin position="43"/>
        <end position="63"/>
    </location>
</feature>
<feature type="transmembrane region" description="Helical" evidence="1">
    <location>
        <begin position="84"/>
        <end position="104"/>
    </location>
</feature>